<gene>
    <name evidence="2" type="ORF">MNBD_DELTA04-1639</name>
</gene>
<dbReference type="GO" id="GO:0015628">
    <property type="term" value="P:protein secretion by the type II secretion system"/>
    <property type="evidence" value="ECO:0007669"/>
    <property type="project" value="InterPro"/>
</dbReference>
<protein>
    <submittedName>
        <fullName evidence="2">Uncharacterized protein</fullName>
    </submittedName>
</protein>
<evidence type="ECO:0000256" key="1">
    <source>
        <dbReference type="SAM" id="Phobius"/>
    </source>
</evidence>
<dbReference type="SUPFAM" id="SSF53067">
    <property type="entry name" value="Actin-like ATPase domain"/>
    <property type="match status" value="1"/>
</dbReference>
<dbReference type="PANTHER" id="PTHR32432">
    <property type="entry name" value="CELL DIVISION PROTEIN FTSA-RELATED"/>
    <property type="match status" value="1"/>
</dbReference>
<dbReference type="Gene3D" id="3.30.420.380">
    <property type="match status" value="1"/>
</dbReference>
<accession>A0A3B0VHQ4</accession>
<dbReference type="InterPro" id="IPR050696">
    <property type="entry name" value="FtsA/MreB"/>
</dbReference>
<reference evidence="2" key="1">
    <citation type="submission" date="2018-06" db="EMBL/GenBank/DDBJ databases">
        <authorList>
            <person name="Zhirakovskaya E."/>
        </authorList>
    </citation>
    <scope>NUCLEOTIDE SEQUENCE</scope>
</reference>
<dbReference type="GO" id="GO:0009276">
    <property type="term" value="C:Gram-negative-bacterium-type cell wall"/>
    <property type="evidence" value="ECO:0007669"/>
    <property type="project" value="InterPro"/>
</dbReference>
<dbReference type="EMBL" id="UOEY01000098">
    <property type="protein sequence ID" value="VAW40200.1"/>
    <property type="molecule type" value="Genomic_DNA"/>
</dbReference>
<proteinExistence type="predicted"/>
<dbReference type="AlphaFoldDB" id="A0A3B0VHQ4"/>
<dbReference type="InterPro" id="IPR043129">
    <property type="entry name" value="ATPase_NBD"/>
</dbReference>
<organism evidence="2">
    <name type="scientific">hydrothermal vent metagenome</name>
    <dbReference type="NCBI Taxonomy" id="652676"/>
    <lineage>
        <taxon>unclassified sequences</taxon>
        <taxon>metagenomes</taxon>
        <taxon>ecological metagenomes</taxon>
    </lineage>
</organism>
<dbReference type="GO" id="GO:0015627">
    <property type="term" value="C:type II protein secretion system complex"/>
    <property type="evidence" value="ECO:0007669"/>
    <property type="project" value="InterPro"/>
</dbReference>
<dbReference type="PANTHER" id="PTHR32432:SF3">
    <property type="entry name" value="ETHANOLAMINE UTILIZATION PROTEIN EUTJ"/>
    <property type="match status" value="1"/>
</dbReference>
<name>A0A3B0VHQ4_9ZZZZ</name>
<dbReference type="NCBIfam" id="TIGR01709">
    <property type="entry name" value="typeII_sec_gspL"/>
    <property type="match status" value="1"/>
</dbReference>
<dbReference type="InterPro" id="IPR007812">
    <property type="entry name" value="T2SS_protein-GspL"/>
</dbReference>
<keyword evidence="1" id="KW-0472">Membrane</keyword>
<sequence>MKRRILGLDINDDLLAAVVIERKAGDRQIISCGYVRLDDRDSIPGQLPALLEQVGWQGGDCLCGISLAGCSLRNLTLPFTDQKKIRQVLPFELEDQLLTPVSEQVLEYIVAGTSAGASHLLVAGLEKKSLQLYLDGLVRANLSPETITLRTMALAEQFLESGESGDFLMLDAGLHAMTMLICHHGRIVFIRRLPYPDRMFTVQPFTFRDGRAGIAQHDEAVSCIAGLCDAVRLSMDLFRLDSGFDIVPEQVILTGCMVQAEVFPATIQAELGLEASVGDLRLDAGVTVGREAAEQWQPACLDHALALALAGLKKKPPVNFRKDEFVPKKIFFATRRQLLAASIVLALMAGGGLVLFWTHYLTQQERNAALTGQMTAIYKETFPQATRIVDPLIQMRAGLRTMQDPAAAIPVFSGDKRVLNILADISARTPNALKIHVARLVIDQKTVVIKGTTDSFNSINIMRGSLGRSPLYDEAKIVSATADKGLVRFALRLRLGGAS</sequence>
<dbReference type="Pfam" id="PF05137">
    <property type="entry name" value="PilN"/>
    <property type="match status" value="1"/>
</dbReference>
<feature type="transmembrane region" description="Helical" evidence="1">
    <location>
        <begin position="338"/>
        <end position="357"/>
    </location>
</feature>
<evidence type="ECO:0000313" key="2">
    <source>
        <dbReference type="EMBL" id="VAW40200.1"/>
    </source>
</evidence>
<keyword evidence="1" id="KW-0812">Transmembrane</keyword>
<dbReference type="InterPro" id="IPR007813">
    <property type="entry name" value="PilN"/>
</dbReference>
<keyword evidence="1" id="KW-1133">Transmembrane helix</keyword>